<evidence type="ECO:0000259" key="2">
    <source>
        <dbReference type="Pfam" id="PF03372"/>
    </source>
</evidence>
<protein>
    <submittedName>
        <fullName evidence="3">Endonuclease/Exonuclease/phosphatase</fullName>
    </submittedName>
</protein>
<dbReference type="CDD" id="cd09083">
    <property type="entry name" value="EEP-1"/>
    <property type="match status" value="1"/>
</dbReference>
<feature type="domain" description="Endonuclease/exonuclease/phosphatase" evidence="2">
    <location>
        <begin position="55"/>
        <end position="296"/>
    </location>
</feature>
<dbReference type="InterPro" id="IPR005135">
    <property type="entry name" value="Endo/exonuclease/phosphatase"/>
</dbReference>
<keyword evidence="3" id="KW-0269">Exonuclease</keyword>
<proteinExistence type="predicted"/>
<dbReference type="EMBL" id="KQ964260">
    <property type="protein sequence ID" value="KXJ87960.1"/>
    <property type="molecule type" value="Genomic_DNA"/>
</dbReference>
<dbReference type="PANTHER" id="PTHR12121">
    <property type="entry name" value="CARBON CATABOLITE REPRESSOR PROTEIN 4"/>
    <property type="match status" value="1"/>
</dbReference>
<dbReference type="GO" id="GO:0004519">
    <property type="term" value="F:endonuclease activity"/>
    <property type="evidence" value="ECO:0007669"/>
    <property type="project" value="UniProtKB-KW"/>
</dbReference>
<organism evidence="3 4">
    <name type="scientific">Microdochium bolleyi</name>
    <dbReference type="NCBI Taxonomy" id="196109"/>
    <lineage>
        <taxon>Eukaryota</taxon>
        <taxon>Fungi</taxon>
        <taxon>Dikarya</taxon>
        <taxon>Ascomycota</taxon>
        <taxon>Pezizomycotina</taxon>
        <taxon>Sordariomycetes</taxon>
        <taxon>Xylariomycetidae</taxon>
        <taxon>Xylariales</taxon>
        <taxon>Microdochiaceae</taxon>
        <taxon>Microdochium</taxon>
    </lineage>
</organism>
<dbReference type="Proteomes" id="UP000070501">
    <property type="component" value="Unassembled WGS sequence"/>
</dbReference>
<feature type="signal peptide" evidence="1">
    <location>
        <begin position="1"/>
        <end position="17"/>
    </location>
</feature>
<gene>
    <name evidence="3" type="ORF">Micbo1qcDRAFT_123886</name>
</gene>
<dbReference type="SUPFAM" id="SSF56219">
    <property type="entry name" value="DNase I-like"/>
    <property type="match status" value="1"/>
</dbReference>
<accession>A0A136ISM5</accession>
<dbReference type="InterPro" id="IPR050410">
    <property type="entry name" value="CCR4/nocturin_mRNA_transcr"/>
</dbReference>
<sequence length="306" mass="33618">MHLPQLAVLSLLSTASAASLPLRIVSFNIRWATPVTDIGEKPWWSLFCGIWPSQCREPHTTAYIADIVASAPSTDAITILGLQEVVDNQLIDIKNVLGASRWKHIGVARDDGKKSGEYSPIIYNADALDVLYSETKWLSPTPDSVSFGWGAGSRRVVTIGVFQHKVSGKRFIHGNTHLDNVSQQARMEGIKVVAGRLRAVQRQWGLDLGVTLTGDFNSSPGSGDAYGTLRDMGYLQDLWDAAPHVGPNELTYTGWTREGKSRIDYVWFGPVQGAHYSAIKVEVRDNVRSDILVSDHRPVVGDLTLL</sequence>
<name>A0A136ISM5_9PEZI</name>
<keyword evidence="3" id="KW-0378">Hydrolase</keyword>
<dbReference type="PANTHER" id="PTHR12121:SF36">
    <property type="entry name" value="ENDONUCLEASE_EXONUCLEASE_PHOSPHATASE DOMAIN-CONTAINING PROTEIN"/>
    <property type="match status" value="1"/>
</dbReference>
<evidence type="ECO:0000256" key="1">
    <source>
        <dbReference type="SAM" id="SignalP"/>
    </source>
</evidence>
<dbReference type="InterPro" id="IPR036691">
    <property type="entry name" value="Endo/exonu/phosph_ase_sf"/>
</dbReference>
<dbReference type="OrthoDB" id="276515at2759"/>
<reference evidence="4" key="1">
    <citation type="submission" date="2016-02" db="EMBL/GenBank/DDBJ databases">
        <title>Draft genome sequence of Microdochium bolleyi, a fungal endophyte of beachgrass.</title>
        <authorList>
            <consortium name="DOE Joint Genome Institute"/>
            <person name="David A.S."/>
            <person name="May G."/>
            <person name="Haridas S."/>
            <person name="Lim J."/>
            <person name="Wang M."/>
            <person name="Labutti K."/>
            <person name="Lipzen A."/>
            <person name="Barry K."/>
            <person name="Grigoriev I.V."/>
        </authorList>
    </citation>
    <scope>NUCLEOTIDE SEQUENCE [LARGE SCALE GENOMIC DNA]</scope>
    <source>
        <strain evidence="4">J235TASD1</strain>
    </source>
</reference>
<evidence type="ECO:0000313" key="4">
    <source>
        <dbReference type="Proteomes" id="UP000070501"/>
    </source>
</evidence>
<dbReference type="Pfam" id="PF03372">
    <property type="entry name" value="Exo_endo_phos"/>
    <property type="match status" value="1"/>
</dbReference>
<dbReference type="GO" id="GO:0000175">
    <property type="term" value="F:3'-5'-RNA exonuclease activity"/>
    <property type="evidence" value="ECO:0007669"/>
    <property type="project" value="TreeGrafter"/>
</dbReference>
<keyword evidence="3" id="KW-0255">Endonuclease</keyword>
<keyword evidence="3" id="KW-0540">Nuclease</keyword>
<keyword evidence="1" id="KW-0732">Signal</keyword>
<feature type="chain" id="PRO_5007293100" evidence="1">
    <location>
        <begin position="18"/>
        <end position="306"/>
    </location>
</feature>
<dbReference type="InParanoid" id="A0A136ISM5"/>
<keyword evidence="4" id="KW-1185">Reference proteome</keyword>
<dbReference type="AlphaFoldDB" id="A0A136ISM5"/>
<evidence type="ECO:0000313" key="3">
    <source>
        <dbReference type="EMBL" id="KXJ87960.1"/>
    </source>
</evidence>
<dbReference type="Gene3D" id="3.60.10.10">
    <property type="entry name" value="Endonuclease/exonuclease/phosphatase"/>
    <property type="match status" value="1"/>
</dbReference>